<dbReference type="PANTHER" id="PTHR30106">
    <property type="entry name" value="INNER MEMBRANE PROTEIN YEIH-RELATED"/>
    <property type="match status" value="1"/>
</dbReference>
<dbReference type="GO" id="GO:0005886">
    <property type="term" value="C:plasma membrane"/>
    <property type="evidence" value="ECO:0007669"/>
    <property type="project" value="UniProtKB-SubCell"/>
</dbReference>
<keyword evidence="3" id="KW-1003">Cell membrane</keyword>
<dbReference type="Pfam" id="PF03601">
    <property type="entry name" value="Cons_hypoth698"/>
    <property type="match status" value="1"/>
</dbReference>
<organism evidence="8">
    <name type="scientific">Mucochytrium quahogii</name>
    <dbReference type="NCBI Taxonomy" id="96639"/>
    <lineage>
        <taxon>Eukaryota</taxon>
        <taxon>Sar</taxon>
        <taxon>Stramenopiles</taxon>
        <taxon>Bigyra</taxon>
        <taxon>Labyrinthulomycetes</taxon>
        <taxon>Thraustochytrida</taxon>
        <taxon>Thraustochytriidae</taxon>
        <taxon>Mucochytrium</taxon>
    </lineage>
</organism>
<evidence type="ECO:0000256" key="2">
    <source>
        <dbReference type="ARBA" id="ARBA00007977"/>
    </source>
</evidence>
<feature type="transmembrane region" description="Helical" evidence="7">
    <location>
        <begin position="218"/>
        <end position="237"/>
    </location>
</feature>
<gene>
    <name evidence="8" type="ORF">QSP1433_LOCUS15044</name>
</gene>
<protein>
    <submittedName>
        <fullName evidence="8">Uncharacterized protein</fullName>
    </submittedName>
</protein>
<dbReference type="InterPro" id="IPR018383">
    <property type="entry name" value="UPF0324_pro"/>
</dbReference>
<dbReference type="PANTHER" id="PTHR30106:SF2">
    <property type="entry name" value="UPF0324 INNER MEMBRANE PROTEIN YEIH"/>
    <property type="match status" value="1"/>
</dbReference>
<evidence type="ECO:0000256" key="6">
    <source>
        <dbReference type="ARBA" id="ARBA00023136"/>
    </source>
</evidence>
<dbReference type="AlphaFoldDB" id="A0A7S2WS73"/>
<name>A0A7S2WS73_9STRA</name>
<keyword evidence="4 7" id="KW-0812">Transmembrane</keyword>
<evidence type="ECO:0000256" key="5">
    <source>
        <dbReference type="ARBA" id="ARBA00022989"/>
    </source>
</evidence>
<evidence type="ECO:0000256" key="4">
    <source>
        <dbReference type="ARBA" id="ARBA00022692"/>
    </source>
</evidence>
<accession>A0A7S2WS73</accession>
<sequence length="432" mass="44398">MLRRAIISTGVLNRPPIVGASIPQHTGKQVFKWSRALSTASSPAPKTENEEKKQEQNPIAKLLPGVVASAVVMEGGFYSADVLGKGLLALQGIEGVPSPISGIPCSILLGLAISNALPLPKSLDAGIKFCTKPVLQAGIICVGAKLSAIDLVSTGLVGLPAVCMSIGVGMTFIPWFSDKMGLPPKMGSLIAAGTSICGVTAITALSPAIKASQQDTSFAVANVVAFGTAGMLVYPYLAHAIFPSSHQIGMFLGLAVHDTSQVVGTALTYSTVYGDEEVLKVATVTKLTRNLFLAGVIPGLTYMTAKREGLVEQGSGSLVPSFAEFKKYFPGFVAGFVGMSALRTVGDMSLASNGLALGMMDADTWKTVTSTIGNDIGSHYLLGTAMAAVGLSTSMNALKGVGIKPFIVGFAGAAAVGTTGLTTTLILGHFFL</sequence>
<feature type="transmembrane region" description="Helical" evidence="7">
    <location>
        <begin position="188"/>
        <end position="206"/>
    </location>
</feature>
<feature type="transmembrane region" description="Helical" evidence="7">
    <location>
        <begin position="406"/>
        <end position="431"/>
    </location>
</feature>
<evidence type="ECO:0000256" key="7">
    <source>
        <dbReference type="SAM" id="Phobius"/>
    </source>
</evidence>
<evidence type="ECO:0000256" key="3">
    <source>
        <dbReference type="ARBA" id="ARBA00022475"/>
    </source>
</evidence>
<comment type="subcellular location">
    <subcellularLocation>
        <location evidence="1">Cell membrane</location>
        <topology evidence="1">Multi-pass membrane protein</topology>
    </subcellularLocation>
</comment>
<feature type="transmembrane region" description="Helical" evidence="7">
    <location>
        <begin position="155"/>
        <end position="176"/>
    </location>
</feature>
<comment type="similarity">
    <text evidence="2">Belongs to the UPF0324 family.</text>
</comment>
<keyword evidence="6 7" id="KW-0472">Membrane</keyword>
<proteinExistence type="inferred from homology"/>
<evidence type="ECO:0000256" key="1">
    <source>
        <dbReference type="ARBA" id="ARBA00004651"/>
    </source>
</evidence>
<evidence type="ECO:0000313" key="8">
    <source>
        <dbReference type="EMBL" id="CAD9702806.1"/>
    </source>
</evidence>
<reference evidence="8" key="1">
    <citation type="submission" date="2021-01" db="EMBL/GenBank/DDBJ databases">
        <authorList>
            <person name="Corre E."/>
            <person name="Pelletier E."/>
            <person name="Niang G."/>
            <person name="Scheremetjew M."/>
            <person name="Finn R."/>
            <person name="Kale V."/>
            <person name="Holt S."/>
            <person name="Cochrane G."/>
            <person name="Meng A."/>
            <person name="Brown T."/>
            <person name="Cohen L."/>
        </authorList>
    </citation>
    <scope>NUCLEOTIDE SEQUENCE</scope>
    <source>
        <strain evidence="8">NY070348D</strain>
    </source>
</reference>
<dbReference type="EMBL" id="HBHK01023912">
    <property type="protein sequence ID" value="CAD9702806.1"/>
    <property type="molecule type" value="Transcribed_RNA"/>
</dbReference>
<keyword evidence="5 7" id="KW-1133">Transmembrane helix</keyword>